<comment type="cofactor">
    <cofactor evidence="3">
        <name>Mn(2+)</name>
        <dbReference type="ChEBI" id="CHEBI:29035"/>
    </cofactor>
    <text evidence="3">The Mn(2+) ion enhances activity.</text>
</comment>
<dbReference type="CDD" id="cd05665">
    <property type="entry name" value="M20_Acy1_IAAspH"/>
    <property type="match status" value="1"/>
</dbReference>
<evidence type="ECO:0000256" key="2">
    <source>
        <dbReference type="ARBA" id="ARBA00022801"/>
    </source>
</evidence>
<name>A0A4V1G7X6_9ENTR</name>
<dbReference type="GO" id="GO:0016805">
    <property type="term" value="F:dipeptidase activity"/>
    <property type="evidence" value="ECO:0007669"/>
    <property type="project" value="TreeGrafter"/>
</dbReference>
<dbReference type="NCBIfam" id="TIGR01891">
    <property type="entry name" value="amidohydrolases"/>
    <property type="match status" value="1"/>
</dbReference>
<evidence type="ECO:0000313" key="5">
    <source>
        <dbReference type="EMBL" id="QCT21177.1"/>
    </source>
</evidence>
<feature type="binding site" evidence="3">
    <location>
        <position position="208"/>
    </location>
    <ligand>
        <name>Mn(2+)</name>
        <dbReference type="ChEBI" id="CHEBI:29035"/>
        <label>2</label>
    </ligand>
</feature>
<dbReference type="InterPro" id="IPR052030">
    <property type="entry name" value="Peptidase_M20/M20A_hydrolases"/>
</dbReference>
<dbReference type="SUPFAM" id="SSF55031">
    <property type="entry name" value="Bacterial exopeptidase dimerisation domain"/>
    <property type="match status" value="1"/>
</dbReference>
<dbReference type="Pfam" id="PF07687">
    <property type="entry name" value="M20_dimer"/>
    <property type="match status" value="1"/>
</dbReference>
<dbReference type="InterPro" id="IPR036264">
    <property type="entry name" value="Bact_exopeptidase_dim_dom"/>
</dbReference>
<keyword evidence="3" id="KW-0464">Manganese</keyword>
<proteinExistence type="inferred from homology"/>
<feature type="binding site" evidence="3">
    <location>
        <position position="150"/>
    </location>
    <ligand>
        <name>Mn(2+)</name>
        <dbReference type="ChEBI" id="CHEBI:29035"/>
        <label>2</label>
    </ligand>
</feature>
<protein>
    <submittedName>
        <fullName evidence="5">Amidohydrolase</fullName>
    </submittedName>
</protein>
<dbReference type="GO" id="GO:0046657">
    <property type="term" value="P:folic acid catabolic process"/>
    <property type="evidence" value="ECO:0007669"/>
    <property type="project" value="TreeGrafter"/>
</dbReference>
<feature type="binding site" evidence="3">
    <location>
        <position position="148"/>
    </location>
    <ligand>
        <name>Mn(2+)</name>
        <dbReference type="ChEBI" id="CHEBI:29035"/>
        <label>2</label>
    </ligand>
</feature>
<organism evidence="5 6">
    <name type="scientific">Jejubacter calystegiae</name>
    <dbReference type="NCBI Taxonomy" id="2579935"/>
    <lineage>
        <taxon>Bacteria</taxon>
        <taxon>Pseudomonadati</taxon>
        <taxon>Pseudomonadota</taxon>
        <taxon>Gammaproteobacteria</taxon>
        <taxon>Enterobacterales</taxon>
        <taxon>Enterobacteriaceae</taxon>
        <taxon>Jejubacter</taxon>
    </lineage>
</organism>
<feature type="binding site" evidence="3">
    <location>
        <position position="405"/>
    </location>
    <ligand>
        <name>Mn(2+)</name>
        <dbReference type="ChEBI" id="CHEBI:29035"/>
        <label>2</label>
    </ligand>
</feature>
<feature type="domain" description="Peptidase M20 dimerisation" evidence="4">
    <location>
        <begin position="235"/>
        <end position="321"/>
    </location>
</feature>
<dbReference type="PANTHER" id="PTHR30575:SF3">
    <property type="entry name" value="PEPTIDASE M20 DIMERISATION DOMAIN-CONTAINING PROTEIN"/>
    <property type="match status" value="1"/>
</dbReference>
<evidence type="ECO:0000313" key="6">
    <source>
        <dbReference type="Proteomes" id="UP000302163"/>
    </source>
</evidence>
<dbReference type="RefSeq" id="WP_138097333.1">
    <property type="nucleotide sequence ID" value="NZ_CP040428.1"/>
</dbReference>
<dbReference type="GO" id="GO:0071713">
    <property type="term" value="F:para-aminobenzoyl-glutamate hydrolase activity"/>
    <property type="evidence" value="ECO:0007669"/>
    <property type="project" value="TreeGrafter"/>
</dbReference>
<sequence length="436" mass="46275">MDSLAQQIEALAPKLRQWRRDFHHYAESGWVEFRTATLVARELYSLGWQLALGRDVISADARMGLPDADTLAAEEQRALAQGADPQWLPAFSGGFTGLVATLETGKPGPVFGFRVDMDALDLSEQQNAPHRPAAEGFASCNPGMMHACGHDGHTAIGLGLAHLFSALKPQLCGTIKLLFQPAEEGTRGARAMVEAGALDDVNYFTAIHIGTGVPSGEVVCGSDNFMATTKFDALFRGTAAHAGGNPEQGRNALLAAAQAALALHAIAPHSQGPSRVNVGVMQAGSGRNVVPADALLKVETRGATDEINEYVFARARQVIEGAAISHGVQQEIRLMGAATSSHPSPEWVDFVRRQAALIPGVERAVERSEGSAGSEDATLMMARVQARGGQATYMVFGTTLSAGHHNEYFDFDESVMSTAVNTLASLVLNFPQYGEA</sequence>
<dbReference type="InterPro" id="IPR033845">
    <property type="entry name" value="AbgA"/>
</dbReference>
<dbReference type="KEGG" id="izh:FEM41_16735"/>
<dbReference type="FunFam" id="3.40.630.10:FF:000077">
    <property type="entry name" value="p-aminobenzoyl-glutamate hydrolase, A subunit"/>
    <property type="match status" value="1"/>
</dbReference>
<accession>A0A4V1G7X6</accession>
<reference evidence="5 6" key="1">
    <citation type="submission" date="2019-05" db="EMBL/GenBank/DDBJ databases">
        <title>Complete genome sequence of Izhakiella calystegiae KSNA2, an endophyte isolated from beach morning glory (Calystegia soldanella).</title>
        <authorList>
            <person name="Jiang L."/>
            <person name="Jeong J.C."/>
            <person name="Kim C.Y."/>
            <person name="Kim D.H."/>
            <person name="Kim S.W."/>
            <person name="Lee j."/>
        </authorList>
    </citation>
    <scope>NUCLEOTIDE SEQUENCE [LARGE SCALE GENOMIC DNA]</scope>
    <source>
        <strain evidence="5 6">KSNA2</strain>
    </source>
</reference>
<dbReference type="EMBL" id="CP040428">
    <property type="protein sequence ID" value="QCT21177.1"/>
    <property type="molecule type" value="Genomic_DNA"/>
</dbReference>
<evidence type="ECO:0000259" key="4">
    <source>
        <dbReference type="Pfam" id="PF07687"/>
    </source>
</evidence>
<dbReference type="Pfam" id="PF01546">
    <property type="entry name" value="Peptidase_M20"/>
    <property type="match status" value="1"/>
</dbReference>
<feature type="binding site" evidence="3">
    <location>
        <position position="184"/>
    </location>
    <ligand>
        <name>Mn(2+)</name>
        <dbReference type="ChEBI" id="CHEBI:29035"/>
        <label>2</label>
    </ligand>
</feature>
<dbReference type="AlphaFoldDB" id="A0A4V1G7X6"/>
<dbReference type="InterPro" id="IPR017439">
    <property type="entry name" value="Amidohydrolase"/>
</dbReference>
<dbReference type="FunFam" id="3.40.630.10:FF:000080">
    <property type="entry name" value="p-aminobenzoyl-glutamate hydrolase subunit A"/>
    <property type="match status" value="1"/>
</dbReference>
<gene>
    <name evidence="5" type="ORF">FEM41_16735</name>
</gene>
<dbReference type="PIRSF" id="PIRSF005962">
    <property type="entry name" value="Pept_M20D_amidohydro"/>
    <property type="match status" value="1"/>
</dbReference>
<dbReference type="SUPFAM" id="SSF53187">
    <property type="entry name" value="Zn-dependent exopeptidases"/>
    <property type="match status" value="1"/>
</dbReference>
<keyword evidence="3" id="KW-0479">Metal-binding</keyword>
<evidence type="ECO:0000256" key="3">
    <source>
        <dbReference type="PIRSR" id="PIRSR005962-1"/>
    </source>
</evidence>
<dbReference type="InterPro" id="IPR011650">
    <property type="entry name" value="Peptidase_M20_dimer"/>
</dbReference>
<dbReference type="GO" id="GO:0005737">
    <property type="term" value="C:cytoplasm"/>
    <property type="evidence" value="ECO:0007669"/>
    <property type="project" value="TreeGrafter"/>
</dbReference>
<dbReference type="InterPro" id="IPR002933">
    <property type="entry name" value="Peptidase_M20"/>
</dbReference>
<dbReference type="OrthoDB" id="9777385at2"/>
<dbReference type="PANTHER" id="PTHR30575">
    <property type="entry name" value="PEPTIDASE M20"/>
    <property type="match status" value="1"/>
</dbReference>
<keyword evidence="2 5" id="KW-0378">Hydrolase</keyword>
<dbReference type="GO" id="GO:0046872">
    <property type="term" value="F:metal ion binding"/>
    <property type="evidence" value="ECO:0007669"/>
    <property type="project" value="UniProtKB-KW"/>
</dbReference>
<comment type="similarity">
    <text evidence="1">Belongs to the peptidase M20 family.</text>
</comment>
<evidence type="ECO:0000256" key="1">
    <source>
        <dbReference type="ARBA" id="ARBA00006153"/>
    </source>
</evidence>
<keyword evidence="6" id="KW-1185">Reference proteome</keyword>
<dbReference type="Gene3D" id="3.40.630.10">
    <property type="entry name" value="Zn peptidases"/>
    <property type="match status" value="2"/>
</dbReference>
<dbReference type="Proteomes" id="UP000302163">
    <property type="component" value="Chromosome"/>
</dbReference>